<feature type="region of interest" description="Disordered" evidence="1">
    <location>
        <begin position="12"/>
        <end position="42"/>
    </location>
</feature>
<organism evidence="2 3">
    <name type="scientific">Anguilla anguilla</name>
    <name type="common">European freshwater eel</name>
    <name type="synonym">Muraena anguilla</name>
    <dbReference type="NCBI Taxonomy" id="7936"/>
    <lineage>
        <taxon>Eukaryota</taxon>
        <taxon>Metazoa</taxon>
        <taxon>Chordata</taxon>
        <taxon>Craniata</taxon>
        <taxon>Vertebrata</taxon>
        <taxon>Euteleostomi</taxon>
        <taxon>Actinopterygii</taxon>
        <taxon>Neopterygii</taxon>
        <taxon>Teleostei</taxon>
        <taxon>Anguilliformes</taxon>
        <taxon>Anguillidae</taxon>
        <taxon>Anguilla</taxon>
    </lineage>
</organism>
<dbReference type="EMBL" id="JAFIRN010000006">
    <property type="protein sequence ID" value="KAG5848002.1"/>
    <property type="molecule type" value="Genomic_DNA"/>
</dbReference>
<accession>A0A9D3MHI9</accession>
<reference evidence="2" key="1">
    <citation type="submission" date="2021-01" db="EMBL/GenBank/DDBJ databases">
        <title>A chromosome-scale assembly of European eel, Anguilla anguilla.</title>
        <authorList>
            <person name="Henkel C."/>
            <person name="Jong-Raadsen S.A."/>
            <person name="Dufour S."/>
            <person name="Weltzien F.-A."/>
            <person name="Palstra A.P."/>
            <person name="Pelster B."/>
            <person name="Spaink H.P."/>
            <person name="Van Den Thillart G.E."/>
            <person name="Jansen H."/>
            <person name="Zahm M."/>
            <person name="Klopp C."/>
            <person name="Cedric C."/>
            <person name="Louis A."/>
            <person name="Berthelot C."/>
            <person name="Parey E."/>
            <person name="Roest Crollius H."/>
            <person name="Montfort J."/>
            <person name="Robinson-Rechavi M."/>
            <person name="Bucao C."/>
            <person name="Bouchez O."/>
            <person name="Gislard M."/>
            <person name="Lluch J."/>
            <person name="Milhes M."/>
            <person name="Lampietro C."/>
            <person name="Lopez Roques C."/>
            <person name="Donnadieu C."/>
            <person name="Braasch I."/>
            <person name="Desvignes T."/>
            <person name="Postlethwait J."/>
            <person name="Bobe J."/>
            <person name="Guiguen Y."/>
            <person name="Dirks R."/>
        </authorList>
    </citation>
    <scope>NUCLEOTIDE SEQUENCE</scope>
    <source>
        <strain evidence="2">Tag_6206</strain>
        <tissue evidence="2">Liver</tissue>
    </source>
</reference>
<proteinExistence type="predicted"/>
<feature type="compositionally biased region" description="Pro residues" evidence="1">
    <location>
        <begin position="17"/>
        <end position="27"/>
    </location>
</feature>
<dbReference type="AlphaFoldDB" id="A0A9D3MHI9"/>
<dbReference type="Proteomes" id="UP001044222">
    <property type="component" value="Chromosome 6"/>
</dbReference>
<sequence>MLCLLVTPLPHWLPESPDLPVPSPTPRPFTQTGSGGLSPKQDVDPWLEVVSHFVSDPE</sequence>
<protein>
    <submittedName>
        <fullName evidence="2">Uncharacterized protein</fullName>
    </submittedName>
</protein>
<comment type="caution">
    <text evidence="2">The sequence shown here is derived from an EMBL/GenBank/DDBJ whole genome shotgun (WGS) entry which is preliminary data.</text>
</comment>
<gene>
    <name evidence="2" type="ORF">ANANG_G00132240</name>
</gene>
<evidence type="ECO:0000313" key="3">
    <source>
        <dbReference type="Proteomes" id="UP001044222"/>
    </source>
</evidence>
<name>A0A9D3MHI9_ANGAN</name>
<evidence type="ECO:0000313" key="2">
    <source>
        <dbReference type="EMBL" id="KAG5848002.1"/>
    </source>
</evidence>
<evidence type="ECO:0000256" key="1">
    <source>
        <dbReference type="SAM" id="MobiDB-lite"/>
    </source>
</evidence>
<keyword evidence="3" id="KW-1185">Reference proteome</keyword>